<dbReference type="EMBL" id="CP042912">
    <property type="protein sequence ID" value="QEG22814.1"/>
    <property type="molecule type" value="Genomic_DNA"/>
</dbReference>
<accession>A0A5B9P8W9</accession>
<organism evidence="1 2">
    <name type="scientific">Mariniblastus fucicola</name>
    <dbReference type="NCBI Taxonomy" id="980251"/>
    <lineage>
        <taxon>Bacteria</taxon>
        <taxon>Pseudomonadati</taxon>
        <taxon>Planctomycetota</taxon>
        <taxon>Planctomycetia</taxon>
        <taxon>Pirellulales</taxon>
        <taxon>Pirellulaceae</taxon>
        <taxon>Mariniblastus</taxon>
    </lineage>
</organism>
<proteinExistence type="predicted"/>
<evidence type="ECO:0008006" key="3">
    <source>
        <dbReference type="Google" id="ProtNLM"/>
    </source>
</evidence>
<dbReference type="KEGG" id="mff:MFFC18_26990"/>
<protein>
    <recommendedName>
        <fullName evidence="3">Preprotein translocase subunit SecA</fullName>
    </recommendedName>
</protein>
<reference evidence="1 2" key="1">
    <citation type="submission" date="2019-08" db="EMBL/GenBank/DDBJ databases">
        <title>Deep-cultivation of Planctomycetes and their phenomic and genomic characterization uncovers novel biology.</title>
        <authorList>
            <person name="Wiegand S."/>
            <person name="Jogler M."/>
            <person name="Boedeker C."/>
            <person name="Pinto D."/>
            <person name="Vollmers J."/>
            <person name="Rivas-Marin E."/>
            <person name="Kohn T."/>
            <person name="Peeters S.H."/>
            <person name="Heuer A."/>
            <person name="Rast P."/>
            <person name="Oberbeckmann S."/>
            <person name="Bunk B."/>
            <person name="Jeske O."/>
            <person name="Meyerdierks A."/>
            <person name="Storesund J.E."/>
            <person name="Kallscheuer N."/>
            <person name="Luecker S."/>
            <person name="Lage O.M."/>
            <person name="Pohl T."/>
            <person name="Merkel B.J."/>
            <person name="Hornburger P."/>
            <person name="Mueller R.-W."/>
            <person name="Bruemmer F."/>
            <person name="Labrenz M."/>
            <person name="Spormann A.M."/>
            <person name="Op den Camp H."/>
            <person name="Overmann J."/>
            <person name="Amann R."/>
            <person name="Jetten M.S.M."/>
            <person name="Mascher T."/>
            <person name="Medema M.H."/>
            <person name="Devos D.P."/>
            <person name="Kaster A.-K."/>
            <person name="Ovreas L."/>
            <person name="Rohde M."/>
            <person name="Galperin M.Y."/>
            <person name="Jogler C."/>
        </authorList>
    </citation>
    <scope>NUCLEOTIDE SEQUENCE [LARGE SCALE GENOMIC DNA]</scope>
    <source>
        <strain evidence="1 2">FC18</strain>
    </source>
</reference>
<dbReference type="Proteomes" id="UP000322214">
    <property type="component" value="Chromosome"/>
</dbReference>
<keyword evidence="2" id="KW-1185">Reference proteome</keyword>
<dbReference type="AlphaFoldDB" id="A0A5B9P8W9"/>
<dbReference type="STRING" id="980251.GCA_001642875_01488"/>
<evidence type="ECO:0000313" key="1">
    <source>
        <dbReference type="EMBL" id="QEG22814.1"/>
    </source>
</evidence>
<name>A0A5B9P8W9_9BACT</name>
<evidence type="ECO:0000313" key="2">
    <source>
        <dbReference type="Proteomes" id="UP000322214"/>
    </source>
</evidence>
<gene>
    <name evidence="1" type="ORF">MFFC18_26990</name>
</gene>
<sequence>MTRPALWKSIAASIRLQQSMGKSVWLVAHFLETFTDAQSMLEEHGLDYFVETEPVTIDWFRDHANAAGDQVRLLLADLAEPLVLDPESPFESELRVAMMVVERHPFGPRDDLVVEFASSLPAKVELGYFLALDDVLVQTMVPPQMIDLLKAMGLQEHDLISSSMVTKRLQKLIERTSRETKEDRVAESATDWFAMQNDG</sequence>